<evidence type="ECO:0000313" key="2">
    <source>
        <dbReference type="EMBL" id="OCK42158.1"/>
    </source>
</evidence>
<dbReference type="STRING" id="447689.BA195_11060"/>
<dbReference type="InterPro" id="IPR011655">
    <property type="entry name" value="MpPF26"/>
</dbReference>
<evidence type="ECO:0000313" key="3">
    <source>
        <dbReference type="Proteomes" id="UP000093186"/>
    </source>
</evidence>
<name>A0A1B9XX66_9FLAO</name>
<proteinExistence type="predicted"/>
<sequence length="108" mass="11739">MEKQKLPNSTGVLVLGILSILSCCCYGFIGLILGIVALVLAKKATTLHANNPDEYDGIKNVKTGKMLAIVGIILSALYLILIIGMIAYFGLETIQNPELFQEQLQNMQ</sequence>
<organism evidence="2 3">
    <name type="scientific">Tenacibaculum soleae</name>
    <dbReference type="NCBI Taxonomy" id="447689"/>
    <lineage>
        <taxon>Bacteria</taxon>
        <taxon>Pseudomonadati</taxon>
        <taxon>Bacteroidota</taxon>
        <taxon>Flavobacteriia</taxon>
        <taxon>Flavobacteriales</taxon>
        <taxon>Flavobacteriaceae</taxon>
        <taxon>Tenacibaculum</taxon>
    </lineage>
</organism>
<keyword evidence="1" id="KW-0472">Membrane</keyword>
<comment type="caution">
    <text evidence="2">The sequence shown here is derived from an EMBL/GenBank/DDBJ whole genome shotgun (WGS) entry which is preliminary data.</text>
</comment>
<dbReference type="EMBL" id="MAKX01000024">
    <property type="protein sequence ID" value="OCK42158.1"/>
    <property type="molecule type" value="Genomic_DNA"/>
</dbReference>
<keyword evidence="1" id="KW-1133">Transmembrane helix</keyword>
<accession>A0A1B9XX66</accession>
<dbReference type="PROSITE" id="PS51257">
    <property type="entry name" value="PROKAR_LIPOPROTEIN"/>
    <property type="match status" value="1"/>
</dbReference>
<dbReference type="Pfam" id="PF07666">
    <property type="entry name" value="MpPF26"/>
    <property type="match status" value="1"/>
</dbReference>
<dbReference type="RefSeq" id="WP_068705538.1">
    <property type="nucleotide sequence ID" value="NZ_JAUOSG010000003.1"/>
</dbReference>
<dbReference type="NCBIfam" id="NF040945">
    <property type="entry name" value="CCC_membrane"/>
    <property type="match status" value="1"/>
</dbReference>
<dbReference type="Proteomes" id="UP000093186">
    <property type="component" value="Unassembled WGS sequence"/>
</dbReference>
<protein>
    <recommendedName>
        <fullName evidence="4">DUF4190 domain-containing protein</fullName>
    </recommendedName>
</protein>
<dbReference type="OrthoDB" id="1099888at2"/>
<reference evidence="2 3" key="1">
    <citation type="submission" date="2016-06" db="EMBL/GenBank/DDBJ databases">
        <title>Draft Genome Sequence of Tenacibaculum soleae UCD-KL19.</title>
        <authorList>
            <person name="Eisen J.A."/>
            <person name="Coil D.A."/>
            <person name="Lujan K.M."/>
        </authorList>
    </citation>
    <scope>NUCLEOTIDE SEQUENCE [LARGE SCALE GENOMIC DNA]</scope>
    <source>
        <strain evidence="2 3">UCD-KL19</strain>
    </source>
</reference>
<gene>
    <name evidence="2" type="ORF">BA195_11060</name>
</gene>
<keyword evidence="1" id="KW-0812">Transmembrane</keyword>
<feature type="transmembrane region" description="Helical" evidence="1">
    <location>
        <begin position="12"/>
        <end position="41"/>
    </location>
</feature>
<feature type="transmembrane region" description="Helical" evidence="1">
    <location>
        <begin position="67"/>
        <end position="91"/>
    </location>
</feature>
<dbReference type="AlphaFoldDB" id="A0A1B9XX66"/>
<keyword evidence="3" id="KW-1185">Reference proteome</keyword>
<evidence type="ECO:0008006" key="4">
    <source>
        <dbReference type="Google" id="ProtNLM"/>
    </source>
</evidence>
<evidence type="ECO:0000256" key="1">
    <source>
        <dbReference type="SAM" id="Phobius"/>
    </source>
</evidence>